<evidence type="ECO:0000256" key="3">
    <source>
        <dbReference type="ARBA" id="ARBA00022741"/>
    </source>
</evidence>
<feature type="transmembrane region" description="Helical" evidence="8">
    <location>
        <begin position="1193"/>
        <end position="1213"/>
    </location>
</feature>
<feature type="transmembrane region" description="Helical" evidence="8">
    <location>
        <begin position="112"/>
        <end position="132"/>
    </location>
</feature>
<dbReference type="PANTHER" id="PTHR11920">
    <property type="entry name" value="GUANYLYL CYCLASE"/>
    <property type="match status" value="1"/>
</dbReference>
<dbReference type="InterPro" id="IPR057352">
    <property type="entry name" value="TPR_TmcB/C"/>
</dbReference>
<keyword evidence="2 8" id="KW-0812">Transmembrane</keyword>
<protein>
    <submittedName>
        <fullName evidence="11">Predicted protein</fullName>
    </submittedName>
</protein>
<dbReference type="SMART" id="SM00091">
    <property type="entry name" value="PAS"/>
    <property type="match status" value="1"/>
</dbReference>
<evidence type="ECO:0000256" key="1">
    <source>
        <dbReference type="ARBA" id="ARBA00004370"/>
    </source>
</evidence>
<evidence type="ECO:0000256" key="2">
    <source>
        <dbReference type="ARBA" id="ARBA00022692"/>
    </source>
</evidence>
<feature type="transmembrane region" description="Helical" evidence="8">
    <location>
        <begin position="152"/>
        <end position="174"/>
    </location>
</feature>
<dbReference type="Proteomes" id="UP000006671">
    <property type="component" value="Unassembled WGS sequence"/>
</dbReference>
<feature type="transmembrane region" description="Helical" evidence="8">
    <location>
        <begin position="710"/>
        <end position="733"/>
    </location>
</feature>
<dbReference type="KEGG" id="ngr:NAEGRDRAFT_79715"/>
<feature type="transmembrane region" description="Helical" evidence="8">
    <location>
        <begin position="80"/>
        <end position="100"/>
    </location>
</feature>
<dbReference type="InterPro" id="IPR050401">
    <property type="entry name" value="Cyclic_nucleotide_synthase"/>
</dbReference>
<evidence type="ECO:0000259" key="10">
    <source>
        <dbReference type="PROSITE" id="PS50125"/>
    </source>
</evidence>
<evidence type="ECO:0000256" key="7">
    <source>
        <dbReference type="RuleBase" id="RU000405"/>
    </source>
</evidence>
<sequence length="1644" mass="188602">MNESFSVTHDGSTTIGGTLNNYNNLDSNTASQLSFSSSTSSLSSSDSQSGLISNLRRIFNASLMQYLVNLKVSDTHMKGWSYYVLFGWLHLHYMFIGWIINFSSTYYSNDYTASTLSSRIVAPFGFYGGWVARVLNFPLTLSIDALGSPYELFIALIALFIVLMMVLPFLMVLKTRSFFAEKKEKLDFYMIIYSFVMLLMAPFMMFVMSSFIDCNLNDYTLMRFPSKTCYGANNIVLIVISLVGMIVLCCFSAIYTFILPINDLKTSLPFQCEDSLSTMVTFSVTLFRILFMFVIPPQYLYIRSIVHMILSLVVAVVQIYTLSYFRRFENTIHFASTLCSVGASIGVLVSSLVNSKMEDMMGIAMFFGIVLGLSLIFSIIGVLIGEIYTRSIMRRIRSIMKSPSAVVGHMASRNSYSRQDSYSTEKESAEIYLSLENSLRQLKLFLRFCSSAQDIELVVSFIKGISTKKQFNDPKLITTSAIMIGHRWNDTNRYNFSLYLLKKASRLGGNYWETLNMHYRVKQFERDQSNLSCQGRYTLEIKNAISILEKKQEELKIAHKAFWKELTIERPNTSKLANLNSLSAKLTRYCDENFGILMKNFPHDKTVIRHYAKYVESIKLDKNLSSQLFEEATVLEEEESKHYKQPNLKRNLRSSLRIYPVDRKAFREDDDEILTSKQDFEGIENLSENKKEEALRNALSSPYQSKIRTIAYAFMFSLCIATVVVCFALTNYYQTLLSKSPLIKDSCYIQSTYGGLFRNLRMAQIVWEFYDDLKSPFPLVNTTEYDNIQLFNSTFMEKIELKREALRKLEENSNSGVFTPGMFTDFTIEDKLINIPLPNDTGIRKEFTNIFKRYASTREVNSVILEHIENSVMNGKMKFYEVVTRRTGADAFLAFCKSMQVSQKTFIDETRNLLLNIVIGIGISVLGIFLTFLIISRIEMEIFSIVLSMFKKLPKDIPGFIYQDLEKQSKHDEMKKFDKQLMPNEKNKTLIVGLIICVLIIVSIVLFYYEFSDNTDKAEQAMFNIDLASYMVRVSNRMTQRLNEIFSYKVLPLGKAVNHPAVVTSALADQYRLENRDHVQILHSSYNQIVYGSNNTDKLIGIFDEIDEMLIGSNCNTTEHMNNCTSLIDLITFFCVKAAEATENLFNPLNAKKTIERFYDVLYLYNLNDFVTTRINHFLDLIVKYTESPNRTLSIIVLCITIISMLVLGWYFYRCITEFDNEMTILRSFLAYVPSEWIESNEEFKNFVFYKTIPMWNFKKSNSAVKGSDAVSNILQSMIDGAFIANEKSEILLFNNAAQKMFSKNPSEVMGLPMQHLFDSSHETALKQFIDNRNKYLESQGGELYEVDCVRKNQTRFPASLNLFVTRNEDKKTIIVGFFKDITMEKKQNNLLNEEKKNSDILLRNILPEAVAIKLKSGETEIAEKFQDITCFFSDMVGFTQLSSGMNPSELIKMLGAIVNAFDDLTEIYHLEKIKTIGDAYFCVGGLHNYPQSDHPERSLRFSIDTLSVIHKYNEENNKKVNIRIGLNTGSVIAGVLGKKKFAYDLWGDTINFASRMESTSLPGRIHISRSTYERVYDLGMEFEERMVEVKGKGLCKTYLLKDKYHVNPIDTEVIEATKFDEEMNEITEGTSLVGDGLVRHTGE</sequence>
<dbReference type="InterPro" id="IPR001054">
    <property type="entry name" value="A/G_cyclase"/>
</dbReference>
<dbReference type="GO" id="GO:0035556">
    <property type="term" value="P:intracellular signal transduction"/>
    <property type="evidence" value="ECO:0007669"/>
    <property type="project" value="InterPro"/>
</dbReference>
<feature type="transmembrane region" description="Helical" evidence="8">
    <location>
        <begin position="913"/>
        <end position="935"/>
    </location>
</feature>
<feature type="transmembrane region" description="Helical" evidence="8">
    <location>
        <begin position="232"/>
        <end position="255"/>
    </location>
</feature>
<dbReference type="Pfam" id="PF25474">
    <property type="entry name" value="TPR_TmcB"/>
    <property type="match status" value="1"/>
</dbReference>
<dbReference type="InterPro" id="IPR000014">
    <property type="entry name" value="PAS"/>
</dbReference>
<dbReference type="GO" id="GO:0000166">
    <property type="term" value="F:nucleotide binding"/>
    <property type="evidence" value="ECO:0007669"/>
    <property type="project" value="UniProtKB-KW"/>
</dbReference>
<proteinExistence type="inferred from homology"/>
<dbReference type="GeneID" id="8848218"/>
<evidence type="ECO:0000256" key="6">
    <source>
        <dbReference type="ARBA" id="ARBA00023239"/>
    </source>
</evidence>
<dbReference type="SUPFAM" id="SSF55073">
    <property type="entry name" value="Nucleotide cyclase"/>
    <property type="match status" value="1"/>
</dbReference>
<evidence type="ECO:0000313" key="12">
    <source>
        <dbReference type="Proteomes" id="UP000006671"/>
    </source>
</evidence>
<dbReference type="GO" id="GO:0005886">
    <property type="term" value="C:plasma membrane"/>
    <property type="evidence" value="ECO:0007669"/>
    <property type="project" value="TreeGrafter"/>
</dbReference>
<comment type="similarity">
    <text evidence="7">Belongs to the adenylyl cyclase class-4/guanylyl cyclase family.</text>
</comment>
<dbReference type="PROSITE" id="PS50112">
    <property type="entry name" value="PAS"/>
    <property type="match status" value="1"/>
</dbReference>
<reference evidence="11 12" key="1">
    <citation type="journal article" date="2010" name="Cell">
        <title>The genome of Naegleria gruberi illuminates early eukaryotic versatility.</title>
        <authorList>
            <person name="Fritz-Laylin L.K."/>
            <person name="Prochnik S.E."/>
            <person name="Ginger M.L."/>
            <person name="Dacks J.B."/>
            <person name="Carpenter M.L."/>
            <person name="Field M.C."/>
            <person name="Kuo A."/>
            <person name="Paredez A."/>
            <person name="Chapman J."/>
            <person name="Pham J."/>
            <person name="Shu S."/>
            <person name="Neupane R."/>
            <person name="Cipriano M."/>
            <person name="Mancuso J."/>
            <person name="Tu H."/>
            <person name="Salamov A."/>
            <person name="Lindquist E."/>
            <person name="Shapiro H."/>
            <person name="Lucas S."/>
            <person name="Grigoriev I.V."/>
            <person name="Cande W.Z."/>
            <person name="Fulton C."/>
            <person name="Rokhsar D.S."/>
            <person name="Dawson S.C."/>
        </authorList>
    </citation>
    <scope>NUCLEOTIDE SEQUENCE [LARGE SCALE GENOMIC DNA]</scope>
    <source>
        <strain evidence="11 12">NEG-M</strain>
    </source>
</reference>
<keyword evidence="4 8" id="KW-1133">Transmembrane helix</keyword>
<comment type="subcellular location">
    <subcellularLocation>
        <location evidence="1">Membrane</location>
    </subcellularLocation>
</comment>
<evidence type="ECO:0000256" key="4">
    <source>
        <dbReference type="ARBA" id="ARBA00022989"/>
    </source>
</evidence>
<dbReference type="CDD" id="cd00130">
    <property type="entry name" value="PAS"/>
    <property type="match status" value="1"/>
</dbReference>
<dbReference type="CDD" id="cd07302">
    <property type="entry name" value="CHD"/>
    <property type="match status" value="1"/>
</dbReference>
<dbReference type="PROSITE" id="PS00452">
    <property type="entry name" value="GUANYLATE_CYCLASE_1"/>
    <property type="match status" value="1"/>
</dbReference>
<dbReference type="InterPro" id="IPR029787">
    <property type="entry name" value="Nucleotide_cyclase"/>
</dbReference>
<feature type="transmembrane region" description="Helical" evidence="8">
    <location>
        <begin position="276"/>
        <end position="295"/>
    </location>
</feature>
<name>D2VF81_NAEGR</name>
<gene>
    <name evidence="11" type="ORF">NAEGRDRAFT_79715</name>
</gene>
<feature type="transmembrane region" description="Helical" evidence="8">
    <location>
        <begin position="301"/>
        <end position="322"/>
    </location>
</feature>
<evidence type="ECO:0000256" key="5">
    <source>
        <dbReference type="ARBA" id="ARBA00023136"/>
    </source>
</evidence>
<feature type="domain" description="Guanylate cyclase" evidence="10">
    <location>
        <begin position="1430"/>
        <end position="1558"/>
    </location>
</feature>
<feature type="transmembrane region" description="Helical" evidence="8">
    <location>
        <begin position="186"/>
        <end position="212"/>
    </location>
</feature>
<dbReference type="GO" id="GO:0007168">
    <property type="term" value="P:receptor guanylyl cyclase signaling pathway"/>
    <property type="evidence" value="ECO:0007669"/>
    <property type="project" value="TreeGrafter"/>
</dbReference>
<feature type="transmembrane region" description="Helical" evidence="8">
    <location>
        <begin position="989"/>
        <end position="1009"/>
    </location>
</feature>
<feature type="transmembrane region" description="Helical" evidence="8">
    <location>
        <begin position="365"/>
        <end position="388"/>
    </location>
</feature>
<dbReference type="SMART" id="SM00044">
    <property type="entry name" value="CYCc"/>
    <property type="match status" value="1"/>
</dbReference>
<keyword evidence="12" id="KW-1185">Reference proteome</keyword>
<dbReference type="GO" id="GO:0001653">
    <property type="term" value="F:peptide receptor activity"/>
    <property type="evidence" value="ECO:0007669"/>
    <property type="project" value="TreeGrafter"/>
</dbReference>
<dbReference type="eggNOG" id="KOG1023">
    <property type="taxonomic scope" value="Eukaryota"/>
</dbReference>
<dbReference type="InterPro" id="IPR035965">
    <property type="entry name" value="PAS-like_dom_sf"/>
</dbReference>
<keyword evidence="5 8" id="KW-0472">Membrane</keyword>
<dbReference type="Pfam" id="PF13426">
    <property type="entry name" value="PAS_9"/>
    <property type="match status" value="1"/>
</dbReference>
<dbReference type="Gene3D" id="3.30.70.1230">
    <property type="entry name" value="Nucleotide cyclase"/>
    <property type="match status" value="1"/>
</dbReference>
<dbReference type="PANTHER" id="PTHR11920:SF335">
    <property type="entry name" value="GUANYLATE CYCLASE"/>
    <property type="match status" value="1"/>
</dbReference>
<dbReference type="Pfam" id="PF00211">
    <property type="entry name" value="Guanylate_cyc"/>
    <property type="match status" value="1"/>
</dbReference>
<keyword evidence="3" id="KW-0547">Nucleotide-binding</keyword>
<dbReference type="InterPro" id="IPR018297">
    <property type="entry name" value="A/G_cyclase_CS"/>
</dbReference>
<keyword evidence="6 7" id="KW-0456">Lyase</keyword>
<dbReference type="PROSITE" id="PS50125">
    <property type="entry name" value="GUANYLATE_CYCLASE_2"/>
    <property type="match status" value="1"/>
</dbReference>
<accession>D2VF81</accession>
<feature type="domain" description="PAS" evidence="9">
    <location>
        <begin position="1267"/>
        <end position="1340"/>
    </location>
</feature>
<dbReference type="InParanoid" id="D2VF81"/>
<dbReference type="NCBIfam" id="TIGR00229">
    <property type="entry name" value="sensory_box"/>
    <property type="match status" value="1"/>
</dbReference>
<organism evidence="12">
    <name type="scientific">Naegleria gruberi</name>
    <name type="common">Amoeba</name>
    <dbReference type="NCBI Taxonomy" id="5762"/>
    <lineage>
        <taxon>Eukaryota</taxon>
        <taxon>Discoba</taxon>
        <taxon>Heterolobosea</taxon>
        <taxon>Tetramitia</taxon>
        <taxon>Eutetramitia</taxon>
        <taxon>Vahlkampfiidae</taxon>
        <taxon>Naegleria</taxon>
    </lineage>
</organism>
<dbReference type="EMBL" id="GG738868">
    <property type="protein sequence ID" value="EFC44413.1"/>
    <property type="molecule type" value="Genomic_DNA"/>
</dbReference>
<dbReference type="GO" id="GO:0004383">
    <property type="term" value="F:guanylate cyclase activity"/>
    <property type="evidence" value="ECO:0007669"/>
    <property type="project" value="TreeGrafter"/>
</dbReference>
<dbReference type="VEuPathDB" id="AmoebaDB:NAEGRDRAFT_79715"/>
<evidence type="ECO:0000259" key="9">
    <source>
        <dbReference type="PROSITE" id="PS50112"/>
    </source>
</evidence>
<dbReference type="SUPFAM" id="SSF55785">
    <property type="entry name" value="PYP-like sensor domain (PAS domain)"/>
    <property type="match status" value="1"/>
</dbReference>
<evidence type="ECO:0000256" key="8">
    <source>
        <dbReference type="SAM" id="Phobius"/>
    </source>
</evidence>
<dbReference type="GO" id="GO:0004016">
    <property type="term" value="F:adenylate cyclase activity"/>
    <property type="evidence" value="ECO:0007669"/>
    <property type="project" value="TreeGrafter"/>
</dbReference>
<feature type="transmembrane region" description="Helical" evidence="8">
    <location>
        <begin position="334"/>
        <end position="353"/>
    </location>
</feature>
<dbReference type="Gene3D" id="3.30.450.20">
    <property type="entry name" value="PAS domain"/>
    <property type="match status" value="1"/>
</dbReference>
<evidence type="ECO:0000313" key="11">
    <source>
        <dbReference type="EMBL" id="EFC44413.1"/>
    </source>
</evidence>
<dbReference type="RefSeq" id="XP_002677157.1">
    <property type="nucleotide sequence ID" value="XM_002677111.1"/>
</dbReference>